<keyword evidence="4" id="KW-1185">Reference proteome</keyword>
<evidence type="ECO:0000313" key="3">
    <source>
        <dbReference type="EMBL" id="MDD0989580.1"/>
    </source>
</evidence>
<accession>A0ABT5NN27</accession>
<proteinExistence type="predicted"/>
<dbReference type="InterPro" id="IPR032623">
    <property type="entry name" value="FecR_N"/>
</dbReference>
<evidence type="ECO:0000259" key="2">
    <source>
        <dbReference type="Pfam" id="PF16220"/>
    </source>
</evidence>
<dbReference type="InterPro" id="IPR012373">
    <property type="entry name" value="Ferrdict_sens_TM"/>
</dbReference>
<dbReference type="EMBL" id="JAMDGY010000011">
    <property type="protein sequence ID" value="MDD0989580.1"/>
    <property type="molecule type" value="Genomic_DNA"/>
</dbReference>
<dbReference type="Gene3D" id="2.60.120.1440">
    <property type="match status" value="1"/>
</dbReference>
<dbReference type="Pfam" id="PF16220">
    <property type="entry name" value="DUF4880"/>
    <property type="match status" value="1"/>
</dbReference>
<dbReference type="PANTHER" id="PTHR30273:SF2">
    <property type="entry name" value="PROTEIN FECR"/>
    <property type="match status" value="1"/>
</dbReference>
<dbReference type="PIRSF" id="PIRSF018266">
    <property type="entry name" value="FecR"/>
    <property type="match status" value="1"/>
</dbReference>
<dbReference type="Proteomes" id="UP001148203">
    <property type="component" value="Unassembled WGS sequence"/>
</dbReference>
<dbReference type="RefSeq" id="WP_273909618.1">
    <property type="nucleotide sequence ID" value="NZ_JAMDGX010000016.1"/>
</dbReference>
<organism evidence="3 4">
    <name type="scientific">Pseudomonas fontis</name>
    <dbReference type="NCBI Taxonomy" id="2942633"/>
    <lineage>
        <taxon>Bacteria</taxon>
        <taxon>Pseudomonadati</taxon>
        <taxon>Pseudomonadota</taxon>
        <taxon>Gammaproteobacteria</taxon>
        <taxon>Pseudomonadales</taxon>
        <taxon>Pseudomonadaceae</taxon>
        <taxon>Pseudomonas</taxon>
    </lineage>
</organism>
<reference evidence="3 4" key="1">
    <citation type="submission" date="2022-05" db="EMBL/GenBank/DDBJ databases">
        <title>Novel Pseudomonas spp. Isolated from a Rainbow Trout Aquaculture Facility.</title>
        <authorList>
            <person name="Testerman T."/>
            <person name="Graf J."/>
        </authorList>
    </citation>
    <scope>NUCLEOTIDE SEQUENCE [LARGE SCALE GENOMIC DNA]</scope>
    <source>
        <strain evidence="3 4">ID681</strain>
    </source>
</reference>
<dbReference type="InterPro" id="IPR006860">
    <property type="entry name" value="FecR"/>
</dbReference>
<evidence type="ECO:0000313" key="4">
    <source>
        <dbReference type="Proteomes" id="UP001148203"/>
    </source>
</evidence>
<protein>
    <submittedName>
        <fullName evidence="3">FecR domain-containing protein</fullName>
    </submittedName>
</protein>
<evidence type="ECO:0000259" key="1">
    <source>
        <dbReference type="Pfam" id="PF04773"/>
    </source>
</evidence>
<sequence length="315" mass="35305">MAQPLDYQTLEAAASWYVQLNAAPPSDAQMQAWQQWLEQNPAHVQAWTRVEKLQQQFSRLPSDVALPTLAGVRARRRAVLKTLAVLLAAGCSTWAVRQSPVGQTFMADLRTRTGERREFRLKDGSQLTLNTDTAVDVDFDADLRLLKLHNGEIRVQTASDPRGRPFIVQTAEGRIRALGTTFCVRSEQGRSTVSVQAHAVEVRPAEQPLQALRLEQGQSVRFDRQQIEAALPMAPGSDAWTQGMLTVIEWRLGDFVNELRRYRPGVLRCAEGIADLRLSGAFRVDDSDTILENLGASLPVRVRYMTRYWVSIEPA</sequence>
<dbReference type="PANTHER" id="PTHR30273">
    <property type="entry name" value="PERIPLASMIC SIGNAL SENSOR AND SIGMA FACTOR ACTIVATOR FECR-RELATED"/>
    <property type="match status" value="1"/>
</dbReference>
<feature type="domain" description="FecR N-terminal" evidence="2">
    <location>
        <begin position="11"/>
        <end position="53"/>
    </location>
</feature>
<feature type="domain" description="FecR protein" evidence="1">
    <location>
        <begin position="108"/>
        <end position="200"/>
    </location>
</feature>
<dbReference type="Pfam" id="PF04773">
    <property type="entry name" value="FecR"/>
    <property type="match status" value="1"/>
</dbReference>
<comment type="caution">
    <text evidence="3">The sequence shown here is derived from an EMBL/GenBank/DDBJ whole genome shotgun (WGS) entry which is preliminary data.</text>
</comment>
<gene>
    <name evidence="3" type="ORF">M5G11_03435</name>
</gene>
<name>A0ABT5NN27_9PSED</name>